<keyword evidence="2" id="KW-0472">Membrane</keyword>
<organism evidence="3 4">
    <name type="scientific">Eubacterium ramulus</name>
    <dbReference type="NCBI Taxonomy" id="39490"/>
    <lineage>
        <taxon>Bacteria</taxon>
        <taxon>Bacillati</taxon>
        <taxon>Bacillota</taxon>
        <taxon>Clostridia</taxon>
        <taxon>Eubacteriales</taxon>
        <taxon>Eubacteriaceae</taxon>
        <taxon>Eubacterium</taxon>
    </lineage>
</organism>
<dbReference type="RefSeq" id="WP_055290965.1">
    <property type="nucleotide sequence ID" value="NZ_CBCTYR010000002.1"/>
</dbReference>
<dbReference type="InterPro" id="IPR005325">
    <property type="entry name" value="DUF308_memb"/>
</dbReference>
<evidence type="ECO:0000313" key="3">
    <source>
        <dbReference type="EMBL" id="CUN24003.1"/>
    </source>
</evidence>
<feature type="compositionally biased region" description="Basic and acidic residues" evidence="1">
    <location>
        <begin position="230"/>
        <end position="239"/>
    </location>
</feature>
<name>A0A173V9W1_EUBRA</name>
<evidence type="ECO:0000256" key="2">
    <source>
        <dbReference type="SAM" id="Phobius"/>
    </source>
</evidence>
<feature type="compositionally biased region" description="Basic and acidic residues" evidence="1">
    <location>
        <begin position="200"/>
        <end position="215"/>
    </location>
</feature>
<dbReference type="GeneID" id="97390932"/>
<reference evidence="3 4" key="1">
    <citation type="submission" date="2015-09" db="EMBL/GenBank/DDBJ databases">
        <authorList>
            <consortium name="Pathogen Informatics"/>
        </authorList>
    </citation>
    <scope>NUCLEOTIDE SEQUENCE [LARGE SCALE GENOMIC DNA]</scope>
    <source>
        <strain evidence="3 4">2789STDY5608891</strain>
    </source>
</reference>
<feature type="transmembrane region" description="Helical" evidence="2">
    <location>
        <begin position="160"/>
        <end position="181"/>
    </location>
</feature>
<dbReference type="EMBL" id="CYYA01000025">
    <property type="protein sequence ID" value="CUN24003.1"/>
    <property type="molecule type" value="Genomic_DNA"/>
</dbReference>
<gene>
    <name evidence="3" type="ORF">ERS852448_02694</name>
</gene>
<feature type="transmembrane region" description="Helical" evidence="2">
    <location>
        <begin position="95"/>
        <end position="115"/>
    </location>
</feature>
<evidence type="ECO:0000313" key="4">
    <source>
        <dbReference type="Proteomes" id="UP000095492"/>
    </source>
</evidence>
<protein>
    <submittedName>
        <fullName evidence="3">Uncharacterized conserved protein</fullName>
    </submittedName>
</protein>
<dbReference type="AlphaFoldDB" id="A0A173V9W1"/>
<keyword evidence="2" id="KW-0812">Transmembrane</keyword>
<accession>A0A173V9W1</accession>
<dbReference type="STRING" id="39490.ERS852448_02694"/>
<sequence>MKTEKKQKGIGLGTGMIIGIAIIYILFGLAIEFVPQFKEIYIIYIAGAIFVVFGIIMIVKYFLTGSYRDIGKYGFSAGVLCVLIGAMLLVRTSEIVAYFSLFLGICILLTAVIKLQNAVDLKSIHNAGWFIFLLIALAFLAVAILVILNPGGRVSQYKNAIYYLLIADGVIDLISPIYLVFAIRASRRIRPAEQSQKFAAPDEKKENKDDSESEKPVYTVKPTASTDENAGDKLPEGDMDEMTKEILNFFEEDK</sequence>
<proteinExistence type="predicted"/>
<dbReference type="Pfam" id="PF03729">
    <property type="entry name" value="DUF308"/>
    <property type="match status" value="1"/>
</dbReference>
<dbReference type="OrthoDB" id="2087796at2"/>
<feature type="transmembrane region" description="Helical" evidence="2">
    <location>
        <begin position="12"/>
        <end position="34"/>
    </location>
</feature>
<evidence type="ECO:0000256" key="1">
    <source>
        <dbReference type="SAM" id="MobiDB-lite"/>
    </source>
</evidence>
<feature type="transmembrane region" description="Helical" evidence="2">
    <location>
        <begin position="127"/>
        <end position="148"/>
    </location>
</feature>
<keyword evidence="2" id="KW-1133">Transmembrane helix</keyword>
<feature type="region of interest" description="Disordered" evidence="1">
    <location>
        <begin position="194"/>
        <end position="239"/>
    </location>
</feature>
<dbReference type="Proteomes" id="UP000095492">
    <property type="component" value="Unassembled WGS sequence"/>
</dbReference>
<feature type="transmembrane region" description="Helical" evidence="2">
    <location>
        <begin position="70"/>
        <end position="89"/>
    </location>
</feature>
<feature type="transmembrane region" description="Helical" evidence="2">
    <location>
        <begin position="40"/>
        <end position="63"/>
    </location>
</feature>